<dbReference type="Gene3D" id="1.25.10.10">
    <property type="entry name" value="Leucine-rich Repeat Variant"/>
    <property type="match status" value="1"/>
</dbReference>
<dbReference type="InterPro" id="IPR051829">
    <property type="entry name" value="Multiheme_Cytochr_ET"/>
</dbReference>
<dbReference type="InterPro" id="IPR036280">
    <property type="entry name" value="Multihaem_cyt_sf"/>
</dbReference>
<accession>A0A084SF56</accession>
<keyword evidence="1" id="KW-0732">Signal</keyword>
<sequence length="695" mass="75836">MSRSRTLVLAVAVLLVLAGGAVLWRPATPDAPPAAPSPATAPKETAVRAAPAAAPLAPPPGRKVTAELLPPPPGYVGSEKCGECHDGEHAAWREDWHARALSEATAEYVVGDFDNAHYKGDSSEAWMISQDAHYAMRTKGPGGALDAYPVNWVVGGKRMQDPVTVMPDGRWQVLPIYYHVTGKGEWVDYSESKQGVLTPDHPFFWANWQRNSQHSCLDCHVTGLNTRYDRGSHEWSTGFADAGVACESCHGPGARHVETQLTRDIIQPSKLPPQQALAVCAQCHGPHRTLFPLLDAAHRYQPGKRYEDYYMPMVVLLGNQRSGDFFEDGRPKTSSFEYQALTQSRCYLRGGATCLTCHTAPHAEHADNEIKQPKHLAKGVTVGSASCQGCHAKEVAEGSRHTHHTSAEARDCVACHMPPTVSGVLDHFADHAIDVPVPRNTVKHDIPNACNACHTHEKASPEAMAESLEKWWPHAKQRQARRMRLADAIAVKTAADSRGPLEQVLADRKEAPALRGVAAQLLAQRFREEAVPALKAALATATEPGLRSDLAEALSLTGTRDVADVLAPLLKDKSLWVRQAAAIPLAFTGDPRGVSALETLAHQPESEGLTMPHVMLGQLALRRGDLATGVQELERSLDMQPYNAEVLVVLADVYARQGDLPRAKERLEEALRFDSRHRGARQRLEFLRRGRGPGR</sequence>
<comment type="caution">
    <text evidence="5">The sequence shown here is derived from an EMBL/GenBank/DDBJ whole genome shotgun (WGS) entry which is preliminary data.</text>
</comment>
<gene>
    <name evidence="5" type="ORF">Q664_50380</name>
</gene>
<dbReference type="InterPro" id="IPR011989">
    <property type="entry name" value="ARM-like"/>
</dbReference>
<dbReference type="Gene3D" id="1.10.1130.10">
    <property type="entry name" value="Flavocytochrome C3, Chain A"/>
    <property type="match status" value="2"/>
</dbReference>
<name>A0A084SF56_9BACT</name>
<dbReference type="EMBL" id="JPMI01000394">
    <property type="protein sequence ID" value="KFA87091.1"/>
    <property type="molecule type" value="Genomic_DNA"/>
</dbReference>
<proteinExistence type="predicted"/>
<keyword evidence="2" id="KW-0802">TPR repeat</keyword>
<feature type="region of interest" description="Disordered" evidence="3">
    <location>
        <begin position="29"/>
        <end position="63"/>
    </location>
</feature>
<dbReference type="Gene3D" id="1.25.40.10">
    <property type="entry name" value="Tetratricopeptide repeat domain"/>
    <property type="match status" value="1"/>
</dbReference>
<feature type="repeat" description="TPR" evidence="2">
    <location>
        <begin position="610"/>
        <end position="643"/>
    </location>
</feature>
<dbReference type="AlphaFoldDB" id="A0A084SF56"/>
<dbReference type="PANTHER" id="PTHR35038:SF8">
    <property type="entry name" value="C-TYPE POLYHEME CYTOCHROME OMCC"/>
    <property type="match status" value="1"/>
</dbReference>
<evidence type="ECO:0000256" key="2">
    <source>
        <dbReference type="PROSITE-ProRule" id="PRU00339"/>
    </source>
</evidence>
<dbReference type="SUPFAM" id="SSF48695">
    <property type="entry name" value="Multiheme cytochromes"/>
    <property type="match status" value="1"/>
</dbReference>
<dbReference type="SUPFAM" id="SSF48452">
    <property type="entry name" value="TPR-like"/>
    <property type="match status" value="1"/>
</dbReference>
<evidence type="ECO:0000256" key="1">
    <source>
        <dbReference type="ARBA" id="ARBA00022729"/>
    </source>
</evidence>
<evidence type="ECO:0000259" key="4">
    <source>
        <dbReference type="Pfam" id="PF13435"/>
    </source>
</evidence>
<organism evidence="5 6">
    <name type="scientific">Archangium violaceum Cb vi76</name>
    <dbReference type="NCBI Taxonomy" id="1406225"/>
    <lineage>
        <taxon>Bacteria</taxon>
        <taxon>Pseudomonadati</taxon>
        <taxon>Myxococcota</taxon>
        <taxon>Myxococcia</taxon>
        <taxon>Myxococcales</taxon>
        <taxon>Cystobacterineae</taxon>
        <taxon>Archangiaceae</taxon>
        <taxon>Archangium</taxon>
    </lineage>
</organism>
<dbReference type="SUPFAM" id="SSF48371">
    <property type="entry name" value="ARM repeat"/>
    <property type="match status" value="1"/>
</dbReference>
<dbReference type="InterPro" id="IPR019734">
    <property type="entry name" value="TPR_rpt"/>
</dbReference>
<reference evidence="5 6" key="1">
    <citation type="submission" date="2014-07" db="EMBL/GenBank/DDBJ databases">
        <title>Draft Genome Sequence of Gephyronic Acid Producer, Cystobacter violaceus Strain Cb vi76.</title>
        <authorList>
            <person name="Stevens D.C."/>
            <person name="Young J."/>
            <person name="Carmichael R."/>
            <person name="Tan J."/>
            <person name="Taylor R.E."/>
        </authorList>
    </citation>
    <scope>NUCLEOTIDE SEQUENCE [LARGE SCALE GENOMIC DNA]</scope>
    <source>
        <strain evidence="5 6">Cb vi76</strain>
    </source>
</reference>
<feature type="compositionally biased region" description="Low complexity" evidence="3">
    <location>
        <begin position="37"/>
        <end position="55"/>
    </location>
</feature>
<dbReference type="InterPro" id="IPR016024">
    <property type="entry name" value="ARM-type_fold"/>
</dbReference>
<dbReference type="Pfam" id="PF14559">
    <property type="entry name" value="TPR_19"/>
    <property type="match status" value="1"/>
</dbReference>
<dbReference type="InterPro" id="IPR011990">
    <property type="entry name" value="TPR-like_helical_dom_sf"/>
</dbReference>
<dbReference type="SMART" id="SM00567">
    <property type="entry name" value="EZ_HEAT"/>
    <property type="match status" value="3"/>
</dbReference>
<dbReference type="PANTHER" id="PTHR35038">
    <property type="entry name" value="DISSIMILATORY SULFITE REDUCTASE SIRA"/>
    <property type="match status" value="1"/>
</dbReference>
<dbReference type="Proteomes" id="UP000028547">
    <property type="component" value="Unassembled WGS sequence"/>
</dbReference>
<protein>
    <recommendedName>
        <fullName evidence="4">Cytochrome c-552/4 domain-containing protein</fullName>
    </recommendedName>
</protein>
<evidence type="ECO:0000313" key="6">
    <source>
        <dbReference type="Proteomes" id="UP000028547"/>
    </source>
</evidence>
<dbReference type="Pfam" id="PF13646">
    <property type="entry name" value="HEAT_2"/>
    <property type="match status" value="1"/>
</dbReference>
<feature type="domain" description="Cytochrome c-552/4" evidence="4">
    <location>
        <begin position="211"/>
        <end position="251"/>
    </location>
</feature>
<evidence type="ECO:0000256" key="3">
    <source>
        <dbReference type="SAM" id="MobiDB-lite"/>
    </source>
</evidence>
<dbReference type="RefSeq" id="WP_043413630.1">
    <property type="nucleotide sequence ID" value="NZ_JPMI01000394.1"/>
</dbReference>
<evidence type="ECO:0000313" key="5">
    <source>
        <dbReference type="EMBL" id="KFA87091.1"/>
    </source>
</evidence>
<feature type="repeat" description="TPR" evidence="2">
    <location>
        <begin position="644"/>
        <end position="677"/>
    </location>
</feature>
<dbReference type="InterPro" id="IPR004155">
    <property type="entry name" value="PBS_lyase_HEAT"/>
</dbReference>
<dbReference type="Pfam" id="PF13435">
    <property type="entry name" value="Cytochrome_C554"/>
    <property type="match status" value="1"/>
</dbReference>
<dbReference type="PROSITE" id="PS50005">
    <property type="entry name" value="TPR"/>
    <property type="match status" value="2"/>
</dbReference>
<dbReference type="InterPro" id="IPR023155">
    <property type="entry name" value="Cyt_c-552/4"/>
</dbReference>